<dbReference type="EMBL" id="PISD01000050">
    <property type="protein sequence ID" value="PKG27106.1"/>
    <property type="molecule type" value="Genomic_DNA"/>
</dbReference>
<keyword evidence="8" id="KW-1185">Reference proteome</keyword>
<comment type="catalytic activity">
    <reaction evidence="1">
        <text>chorismate = isochorismate</text>
        <dbReference type="Rhea" id="RHEA:18985"/>
        <dbReference type="ChEBI" id="CHEBI:29748"/>
        <dbReference type="ChEBI" id="CHEBI:29780"/>
        <dbReference type="EC" id="5.4.4.2"/>
    </reaction>
</comment>
<comment type="caution">
    <text evidence="7">The sequence shown here is derived from an EMBL/GenBank/DDBJ whole genome shotgun (WGS) entry which is preliminary data.</text>
</comment>
<dbReference type="InterPro" id="IPR015890">
    <property type="entry name" value="Chorismate_C"/>
</dbReference>
<sequence length="399" mass="44189">MAVSIKNKEYQLLDKFNAGDNLLYFPSKCILGKGEAVSLSAEEQSGLSFSERIHTLFRKAEVLGKDEPIIIGALPFNKGNRGMLIVPESVEQQVDMDSKQAGYTASSLSIKNIQSIPFAADYEKAVEKIVSSIQNGELEKAVLGRILQVAAKEELNIPQLIKQLIAENENKFNFALNISDGTERKKTLIGASPELLISKYGKTVVTNPLAGSRPRKADPLEDRQMENELRHSKKDLHEHQFVVHSIEEALRPFCKSLYVPKKPSVISTNTMWHLSTKIVGELKDSSTQSIQLAECLHPTPAICGTPADTAYKKIEMLEPFERDYFTGLIGWSNRNGDGEWAITIRCAEIENNLISLFAGAGIVEDSVPQEETAETAAKFRTMLSALGIKNIEEEGHKQC</sequence>
<dbReference type="EC" id="5.4.4.2" evidence="3"/>
<dbReference type="GO" id="GO:0009697">
    <property type="term" value="P:salicylic acid biosynthetic process"/>
    <property type="evidence" value="ECO:0007669"/>
    <property type="project" value="TreeGrafter"/>
</dbReference>
<evidence type="ECO:0000256" key="2">
    <source>
        <dbReference type="ARBA" id="ARBA00005297"/>
    </source>
</evidence>
<name>A0A2N0ZC69_9BACI</name>
<evidence type="ECO:0000256" key="4">
    <source>
        <dbReference type="ARBA" id="ARBA00023235"/>
    </source>
</evidence>
<dbReference type="InterPro" id="IPR005801">
    <property type="entry name" value="ADC_synthase"/>
</dbReference>
<organism evidence="7 8">
    <name type="scientific">Cytobacillus horneckiae</name>
    <dbReference type="NCBI Taxonomy" id="549687"/>
    <lineage>
        <taxon>Bacteria</taxon>
        <taxon>Bacillati</taxon>
        <taxon>Bacillota</taxon>
        <taxon>Bacilli</taxon>
        <taxon>Bacillales</taxon>
        <taxon>Bacillaceae</taxon>
        <taxon>Cytobacillus</taxon>
    </lineage>
</organism>
<gene>
    <name evidence="7" type="ORF">CWS20_20800</name>
</gene>
<evidence type="ECO:0000313" key="7">
    <source>
        <dbReference type="EMBL" id="PKG27106.1"/>
    </source>
</evidence>
<evidence type="ECO:0000313" key="8">
    <source>
        <dbReference type="Proteomes" id="UP000233343"/>
    </source>
</evidence>
<dbReference type="NCBIfam" id="NF005380">
    <property type="entry name" value="PRK06923.1"/>
    <property type="match status" value="1"/>
</dbReference>
<protein>
    <recommendedName>
        <fullName evidence="3">isochorismate synthase</fullName>
        <ecNumber evidence="3">5.4.4.2</ecNumber>
    </recommendedName>
    <alternativeName>
        <fullName evidence="5">Isochorismate mutase</fullName>
    </alternativeName>
</protein>
<evidence type="ECO:0000256" key="1">
    <source>
        <dbReference type="ARBA" id="ARBA00000799"/>
    </source>
</evidence>
<dbReference type="RefSeq" id="WP_083957412.1">
    <property type="nucleotide sequence ID" value="NZ_JAFDQP010000002.1"/>
</dbReference>
<dbReference type="PANTHER" id="PTHR42839:SF2">
    <property type="entry name" value="ISOCHORISMATE SYNTHASE ENTC"/>
    <property type="match status" value="1"/>
</dbReference>
<accession>A0A2N0ZC69</accession>
<dbReference type="AlphaFoldDB" id="A0A2N0ZC69"/>
<dbReference type="InterPro" id="IPR004561">
    <property type="entry name" value="IsoChor_synthase"/>
</dbReference>
<dbReference type="SUPFAM" id="SSF56322">
    <property type="entry name" value="ADC synthase"/>
    <property type="match status" value="1"/>
</dbReference>
<evidence type="ECO:0000256" key="5">
    <source>
        <dbReference type="ARBA" id="ARBA00041564"/>
    </source>
</evidence>
<comment type="similarity">
    <text evidence="2">Belongs to the isochorismate synthase family.</text>
</comment>
<dbReference type="Proteomes" id="UP000233343">
    <property type="component" value="Unassembled WGS sequence"/>
</dbReference>
<dbReference type="PANTHER" id="PTHR42839">
    <property type="entry name" value="ISOCHORISMATE SYNTHASE ENTC"/>
    <property type="match status" value="1"/>
</dbReference>
<evidence type="ECO:0000259" key="6">
    <source>
        <dbReference type="Pfam" id="PF00425"/>
    </source>
</evidence>
<keyword evidence="4 7" id="KW-0413">Isomerase</keyword>
<dbReference type="GO" id="GO:0008909">
    <property type="term" value="F:isochorismate synthase activity"/>
    <property type="evidence" value="ECO:0007669"/>
    <property type="project" value="UniProtKB-EC"/>
</dbReference>
<evidence type="ECO:0000256" key="3">
    <source>
        <dbReference type="ARBA" id="ARBA00012824"/>
    </source>
</evidence>
<reference evidence="7 8" key="1">
    <citation type="journal article" date="2010" name="Int. J. Syst. Evol. Microbiol.">
        <title>Bacillus horneckiae sp. nov., isolated from a spacecraft-assembly clean room.</title>
        <authorList>
            <person name="Vaishampayan P."/>
            <person name="Probst A."/>
            <person name="Krishnamurthi S."/>
            <person name="Ghosh S."/>
            <person name="Osman S."/>
            <person name="McDowall A."/>
            <person name="Ruckmani A."/>
            <person name="Mayilraj S."/>
            <person name="Venkateswaran K."/>
        </authorList>
    </citation>
    <scope>NUCLEOTIDE SEQUENCE [LARGE SCALE GENOMIC DNA]</scope>
    <source>
        <strain evidence="8">1PO1SC</strain>
    </source>
</reference>
<dbReference type="Pfam" id="PF00425">
    <property type="entry name" value="Chorismate_bind"/>
    <property type="match status" value="1"/>
</dbReference>
<feature type="domain" description="Chorismate-utilising enzyme C-terminal" evidence="6">
    <location>
        <begin position="120"/>
        <end position="378"/>
    </location>
</feature>
<dbReference type="NCBIfam" id="TIGR00543">
    <property type="entry name" value="isochor_syn"/>
    <property type="match status" value="1"/>
</dbReference>
<dbReference type="Gene3D" id="3.60.120.10">
    <property type="entry name" value="Anthranilate synthase"/>
    <property type="match status" value="1"/>
</dbReference>
<proteinExistence type="inferred from homology"/>